<evidence type="ECO:0000256" key="2">
    <source>
        <dbReference type="SAM" id="MobiDB-lite"/>
    </source>
</evidence>
<dbReference type="GO" id="GO:0005200">
    <property type="term" value="F:structural constituent of cytoskeleton"/>
    <property type="evidence" value="ECO:0007669"/>
    <property type="project" value="TreeGrafter"/>
</dbReference>
<evidence type="ECO:0000313" key="4">
    <source>
        <dbReference type="Proteomes" id="UP000177622"/>
    </source>
</evidence>
<dbReference type="PANTHER" id="PTHR47357">
    <property type="entry name" value="COP1-INTERACTIVE PROTEIN 1"/>
    <property type="match status" value="1"/>
</dbReference>
<organism evidence="3 4">
    <name type="scientific">Penicillium arizonense</name>
    <dbReference type="NCBI Taxonomy" id="1835702"/>
    <lineage>
        <taxon>Eukaryota</taxon>
        <taxon>Fungi</taxon>
        <taxon>Dikarya</taxon>
        <taxon>Ascomycota</taxon>
        <taxon>Pezizomycotina</taxon>
        <taxon>Eurotiomycetes</taxon>
        <taxon>Eurotiomycetidae</taxon>
        <taxon>Eurotiales</taxon>
        <taxon>Aspergillaceae</taxon>
        <taxon>Penicillium</taxon>
    </lineage>
</organism>
<evidence type="ECO:0000256" key="1">
    <source>
        <dbReference type="SAM" id="Coils"/>
    </source>
</evidence>
<dbReference type="GO" id="GO:0005856">
    <property type="term" value="C:cytoskeleton"/>
    <property type="evidence" value="ECO:0007669"/>
    <property type="project" value="TreeGrafter"/>
</dbReference>
<feature type="compositionally biased region" description="Polar residues" evidence="2">
    <location>
        <begin position="872"/>
        <end position="881"/>
    </location>
</feature>
<name>A0A1F5LM18_PENAI</name>
<dbReference type="EMBL" id="LXJU01000006">
    <property type="protein sequence ID" value="OGE54258.1"/>
    <property type="molecule type" value="Genomic_DNA"/>
</dbReference>
<feature type="coiled-coil region" evidence="1">
    <location>
        <begin position="732"/>
        <end position="862"/>
    </location>
</feature>
<feature type="compositionally biased region" description="Polar residues" evidence="2">
    <location>
        <begin position="950"/>
        <end position="982"/>
    </location>
</feature>
<dbReference type="AlphaFoldDB" id="A0A1F5LM18"/>
<sequence length="1035" mass="115201">MVEQLTLVVREVERLVTAPYVPSLQDLYGIFQQCSSSTIESWAFCKPCQVSALGDVLVEALSRSRLALPLITAFSSASSFRDALLDHHQTILDAFLQKALGTNEHEYIPACIALLSSPLPADVVPPARIAPFITKLVGMMSDSPCIETISPLYKIMKGLQRSPKVLDDIPSEVMSNLQVEFTKTLRNFDDHMGNLLCLATFAQIALARPPPSQNQHGSEAPSWLLNINHFFGPKRGLKTLDLVVLRVILACSSSCTLAPSQAAESIKLAIYIADATQPDQKHAWMASNSSKLAKLCEKAGRDGLDNEIRTMVIIFLLTLVPARSLPPQVRDSGLKTLLSKDSQAVLESVPPQFISRLSKSLAVSGGSAAPDLLNFTCSTLKDSHNHNEETVSMLRLASLVLVGVQEVDPELILPNISSSLAAFKQGLVEMLESFPRRPSKDNCSESSVCLSQQCTMQNKLFLSLFKLYNSVSSAQNGGDTLMQPIIGYVEKSLPNGSCVFSQAGKKEYPESLPLRDRERFSPPRVSRNWRQDMVSAFMETSRSTQVTMMQKIEDACFELERRCFDVEGPVRAAEEQRDQFAEEIRQLKEHIDQQELRLSEFSESFAGLHDENARLEEQMKNESARAEQLSKSLASVKEELQGQQWHSKKAICIEREQSRSKELEMMAALTEKEDQIEDLQEEMRRLQTENERTRQTLDQVTKEKDASLDTSGYLKEELAGMRDALEQSRLLAVRKEDEFKRLLAEEDDLRMEVGTLKTTVDEQNTEVKRLISVLQESEEKMSSEIEKLNHDHEAEASRATSEMAKQEEEIRQLQAAMHAATLDASKNARAKDKRILHLEKKIQALRDERAAKAREFSEAQQHIGRLMGVMGFSSNAPGSTSPKHRRTRSSINPAQAASTQQPVSDDEDAQLAHSFESLASFSGPTPKRPRGNRPPQALSTPSAVPRAKVQSPTKRLPQSTRQPLATANNISPTKPQASNLSKHSVVDASFQESQAQENVEGHRLQDFDLDMDLEFSKDLLFSSTAFTGSNDQVVP</sequence>
<keyword evidence="1" id="KW-0175">Coiled coil</keyword>
<dbReference type="Proteomes" id="UP000177622">
    <property type="component" value="Unassembled WGS sequence"/>
</dbReference>
<feature type="compositionally biased region" description="Polar residues" evidence="2">
    <location>
        <begin position="889"/>
        <end position="903"/>
    </location>
</feature>
<feature type="coiled-coil region" evidence="1">
    <location>
        <begin position="570"/>
        <end position="703"/>
    </location>
</feature>
<reference evidence="3 4" key="1">
    <citation type="journal article" date="2016" name="Sci. Rep.">
        <title>Penicillium arizonense, a new, genome sequenced fungal species, reveals a high chemical diversity in secreted metabolites.</title>
        <authorList>
            <person name="Grijseels S."/>
            <person name="Nielsen J.C."/>
            <person name="Randelovic M."/>
            <person name="Nielsen J."/>
            <person name="Nielsen K.F."/>
            <person name="Workman M."/>
            <person name="Frisvad J.C."/>
        </authorList>
    </citation>
    <scope>NUCLEOTIDE SEQUENCE [LARGE SCALE GENOMIC DNA]</scope>
    <source>
        <strain evidence="3 4">CBS 141311</strain>
    </source>
</reference>
<dbReference type="RefSeq" id="XP_022489694.1">
    <property type="nucleotide sequence ID" value="XM_022630544.1"/>
</dbReference>
<dbReference type="GeneID" id="34575278"/>
<dbReference type="STRING" id="1835702.A0A1F5LM18"/>
<comment type="caution">
    <text evidence="3">The sequence shown here is derived from an EMBL/GenBank/DDBJ whole genome shotgun (WGS) entry which is preliminary data.</text>
</comment>
<dbReference type="OrthoDB" id="5332870at2759"/>
<dbReference type="PANTHER" id="PTHR47357:SF1">
    <property type="entry name" value="SPINDLE POLE BODY COMPONENT 110"/>
    <property type="match status" value="1"/>
</dbReference>
<evidence type="ECO:0000313" key="3">
    <source>
        <dbReference type="EMBL" id="OGE54258.1"/>
    </source>
</evidence>
<protein>
    <submittedName>
        <fullName evidence="3">Uncharacterized protein</fullName>
    </submittedName>
</protein>
<keyword evidence="4" id="KW-1185">Reference proteome</keyword>
<gene>
    <name evidence="3" type="ORF">PENARI_c006G09524</name>
</gene>
<feature type="region of interest" description="Disordered" evidence="2">
    <location>
        <begin position="869"/>
        <end position="986"/>
    </location>
</feature>
<proteinExistence type="predicted"/>
<accession>A0A1F5LM18</accession>